<feature type="transmembrane region" description="Helical" evidence="2">
    <location>
        <begin position="379"/>
        <end position="398"/>
    </location>
</feature>
<accession>A0ABR6MEV6</accession>
<dbReference type="EMBL" id="JACHJC010000001">
    <property type="protein sequence ID" value="MBB5112882.1"/>
    <property type="molecule type" value="Genomic_DNA"/>
</dbReference>
<keyword evidence="2" id="KW-1133">Transmembrane helix</keyword>
<gene>
    <name evidence="4" type="ORF">FHU28_002721</name>
</gene>
<feature type="compositionally biased region" description="Basic and acidic residues" evidence="1">
    <location>
        <begin position="39"/>
        <end position="53"/>
    </location>
</feature>
<dbReference type="GeneID" id="300293296"/>
<feature type="transmembrane region" description="Helical" evidence="2">
    <location>
        <begin position="281"/>
        <end position="301"/>
    </location>
</feature>
<dbReference type="InterPro" id="IPR046278">
    <property type="entry name" value="DUF6311"/>
</dbReference>
<comment type="caution">
    <text evidence="4">The sequence shown here is derived from an EMBL/GenBank/DDBJ whole genome shotgun (WGS) entry which is preliminary data.</text>
</comment>
<feature type="transmembrane region" description="Helical" evidence="2">
    <location>
        <begin position="183"/>
        <end position="200"/>
    </location>
</feature>
<evidence type="ECO:0000259" key="3">
    <source>
        <dbReference type="Pfam" id="PF19830"/>
    </source>
</evidence>
<feature type="domain" description="DUF6311" evidence="3">
    <location>
        <begin position="116"/>
        <end position="458"/>
    </location>
</feature>
<dbReference type="Pfam" id="PF19830">
    <property type="entry name" value="DUF6311"/>
    <property type="match status" value="1"/>
</dbReference>
<evidence type="ECO:0000256" key="1">
    <source>
        <dbReference type="SAM" id="MobiDB-lite"/>
    </source>
</evidence>
<name>A0ABR6MEV6_MICEC</name>
<feature type="transmembrane region" description="Helical" evidence="2">
    <location>
        <begin position="355"/>
        <end position="372"/>
    </location>
</feature>
<reference evidence="4 5" key="1">
    <citation type="submission" date="2020-08" db="EMBL/GenBank/DDBJ databases">
        <title>Sequencing the genomes of 1000 actinobacteria strains.</title>
        <authorList>
            <person name="Klenk H.-P."/>
        </authorList>
    </citation>
    <scope>NUCLEOTIDE SEQUENCE [LARGE SCALE GENOMIC DNA]</scope>
    <source>
        <strain evidence="4 5">DSM 43036</strain>
    </source>
</reference>
<feature type="transmembrane region" description="Helical" evidence="2">
    <location>
        <begin position="237"/>
        <end position="269"/>
    </location>
</feature>
<proteinExistence type="predicted"/>
<dbReference type="RefSeq" id="WP_184684197.1">
    <property type="nucleotide sequence ID" value="NZ_JACHJC010000001.1"/>
</dbReference>
<keyword evidence="5" id="KW-1185">Reference proteome</keyword>
<feature type="transmembrane region" description="Helical" evidence="2">
    <location>
        <begin position="455"/>
        <end position="472"/>
    </location>
</feature>
<feature type="region of interest" description="Disordered" evidence="1">
    <location>
        <begin position="1"/>
        <end position="53"/>
    </location>
</feature>
<protein>
    <recommendedName>
        <fullName evidence="3">DUF6311 domain-containing protein</fullName>
    </recommendedName>
</protein>
<keyword evidence="2" id="KW-0472">Membrane</keyword>
<organism evidence="4 5">
    <name type="scientific">Micromonospora echinospora</name>
    <name type="common">Micromonospora purpurea</name>
    <dbReference type="NCBI Taxonomy" id="1877"/>
    <lineage>
        <taxon>Bacteria</taxon>
        <taxon>Bacillati</taxon>
        <taxon>Actinomycetota</taxon>
        <taxon>Actinomycetes</taxon>
        <taxon>Micromonosporales</taxon>
        <taxon>Micromonosporaceae</taxon>
        <taxon>Micromonospora</taxon>
    </lineage>
</organism>
<feature type="transmembrane region" description="Helical" evidence="2">
    <location>
        <begin position="62"/>
        <end position="80"/>
    </location>
</feature>
<evidence type="ECO:0000256" key="2">
    <source>
        <dbReference type="SAM" id="Phobius"/>
    </source>
</evidence>
<dbReference type="Proteomes" id="UP000618986">
    <property type="component" value="Unassembled WGS sequence"/>
</dbReference>
<evidence type="ECO:0000313" key="4">
    <source>
        <dbReference type="EMBL" id="MBB5112882.1"/>
    </source>
</evidence>
<evidence type="ECO:0000313" key="5">
    <source>
        <dbReference type="Proteomes" id="UP000618986"/>
    </source>
</evidence>
<feature type="transmembrane region" description="Helical" evidence="2">
    <location>
        <begin position="418"/>
        <end position="443"/>
    </location>
</feature>
<keyword evidence="2" id="KW-0812">Transmembrane</keyword>
<feature type="transmembrane region" description="Helical" evidence="2">
    <location>
        <begin position="145"/>
        <end position="171"/>
    </location>
</feature>
<sequence length="625" mass="66788">MTVPDTRPTEPAAATPGDSSPGDTAVSRAPEPAETATDDGGRNETGDGAGDRPVRRWSRWDAVVAAIYLAWALLVTARGWRNPDGRLLGSRPDDQGFNEWMLAYAAHAVRHLENPFFTTAQNAPDGVNLMTNVGMQLPGILLSPVTLLFGAPTAYVLLMTLNLVGTGYAWYHVLSRHVVQSRAAAFVGGLFCAFAPALVSHSNGHPHMTAQWLVPLIGWRVLALAWGGRVVRDGLVLGALIAAQFFISVEILFLLALGCLLAVLAHLAVAPRVALRRAPRLLGGLGVAGALVAVVTAYPLWMQFFGPQHRMGHPGGPDVYALKLGSYVRYATESIAGSPTSAGGWGPNTTEQVSFYGWSLVVVAVAAAWWLRKEVTVRVLTLVAVVCALLSMGTTWTWGTERTTIPAPFALLQHLPVFDAVVVARFGFITTMAVGVLLALALDRVARHARAGDRLPARIAAVAVAAALVPILPTPLPAQGRPAVPDFVTAGTWRDHVAPGRTLVPVPVANMTSVYWGSAALAEFAVPQGYFLAPTSKDDPTGRWGVEPQPTAKLLTLVAEGKRGTAVTPAEVAQARADARYWRADAVALPKHRRQDDLRAVLDALYGPGRQVDDVWLWDVRPFSS</sequence>